<keyword evidence="2" id="KW-0479">Metal-binding</keyword>
<evidence type="ECO:0000256" key="3">
    <source>
        <dbReference type="ARBA" id="ARBA00022833"/>
    </source>
</evidence>
<feature type="domain" description="Zn(2)-C6 fungal-type" evidence="9">
    <location>
        <begin position="168"/>
        <end position="200"/>
    </location>
</feature>
<dbReference type="PROSITE" id="PS50048">
    <property type="entry name" value="ZN2_CY6_FUNGAL_2"/>
    <property type="match status" value="1"/>
</dbReference>
<dbReference type="InterPro" id="IPR007219">
    <property type="entry name" value="XnlR_reg_dom"/>
</dbReference>
<dbReference type="STRING" id="685588.A0A067T478"/>
<evidence type="ECO:0000256" key="2">
    <source>
        <dbReference type="ARBA" id="ARBA00022723"/>
    </source>
</evidence>
<evidence type="ECO:0000256" key="4">
    <source>
        <dbReference type="ARBA" id="ARBA00023015"/>
    </source>
</evidence>
<dbReference type="OrthoDB" id="2123952at2759"/>
<gene>
    <name evidence="10" type="ORF">GALMADRAFT_246384</name>
</gene>
<dbReference type="SMART" id="SM00066">
    <property type="entry name" value="GAL4"/>
    <property type="match status" value="1"/>
</dbReference>
<dbReference type="CDD" id="cd12148">
    <property type="entry name" value="fungal_TF_MHR"/>
    <property type="match status" value="1"/>
</dbReference>
<dbReference type="GO" id="GO:0008270">
    <property type="term" value="F:zinc ion binding"/>
    <property type="evidence" value="ECO:0007669"/>
    <property type="project" value="InterPro"/>
</dbReference>
<feature type="region of interest" description="Disordered" evidence="8">
    <location>
        <begin position="323"/>
        <end position="444"/>
    </location>
</feature>
<evidence type="ECO:0000256" key="8">
    <source>
        <dbReference type="SAM" id="MobiDB-lite"/>
    </source>
</evidence>
<feature type="compositionally biased region" description="Low complexity" evidence="8">
    <location>
        <begin position="1048"/>
        <end position="1069"/>
    </location>
</feature>
<keyword evidence="6" id="KW-0804">Transcription</keyword>
<evidence type="ECO:0000256" key="7">
    <source>
        <dbReference type="ARBA" id="ARBA00023242"/>
    </source>
</evidence>
<evidence type="ECO:0000256" key="6">
    <source>
        <dbReference type="ARBA" id="ARBA00023163"/>
    </source>
</evidence>
<keyword evidence="4" id="KW-0805">Transcription regulation</keyword>
<dbReference type="GO" id="GO:0003677">
    <property type="term" value="F:DNA binding"/>
    <property type="evidence" value="ECO:0007669"/>
    <property type="project" value="UniProtKB-KW"/>
</dbReference>
<feature type="region of interest" description="Disordered" evidence="8">
    <location>
        <begin position="1142"/>
        <end position="1161"/>
    </location>
</feature>
<dbReference type="CDD" id="cd00067">
    <property type="entry name" value="GAL4"/>
    <property type="match status" value="1"/>
</dbReference>
<dbReference type="PROSITE" id="PS00463">
    <property type="entry name" value="ZN2_CY6_FUNGAL_1"/>
    <property type="match status" value="1"/>
</dbReference>
<dbReference type="InterPro" id="IPR051615">
    <property type="entry name" value="Transcr_Regulatory_Elem"/>
</dbReference>
<feature type="compositionally biased region" description="Basic residues" evidence="8">
    <location>
        <begin position="1011"/>
        <end position="1025"/>
    </location>
</feature>
<keyword evidence="3" id="KW-0862">Zinc</keyword>
<evidence type="ECO:0000313" key="11">
    <source>
        <dbReference type="Proteomes" id="UP000027222"/>
    </source>
</evidence>
<evidence type="ECO:0000259" key="9">
    <source>
        <dbReference type="PROSITE" id="PS50048"/>
    </source>
</evidence>
<dbReference type="SUPFAM" id="SSF57701">
    <property type="entry name" value="Zn2/Cys6 DNA-binding domain"/>
    <property type="match status" value="1"/>
</dbReference>
<dbReference type="Pfam" id="PF00172">
    <property type="entry name" value="Zn_clus"/>
    <property type="match status" value="1"/>
</dbReference>
<dbReference type="Pfam" id="PF04082">
    <property type="entry name" value="Fungal_trans"/>
    <property type="match status" value="1"/>
</dbReference>
<dbReference type="HOGENOM" id="CLU_004748_0_0_1"/>
<reference evidence="11" key="1">
    <citation type="journal article" date="2014" name="Proc. Natl. Acad. Sci. U.S.A.">
        <title>Extensive sampling of basidiomycete genomes demonstrates inadequacy of the white-rot/brown-rot paradigm for wood decay fungi.</title>
        <authorList>
            <person name="Riley R."/>
            <person name="Salamov A.A."/>
            <person name="Brown D.W."/>
            <person name="Nagy L.G."/>
            <person name="Floudas D."/>
            <person name="Held B.W."/>
            <person name="Levasseur A."/>
            <person name="Lombard V."/>
            <person name="Morin E."/>
            <person name="Otillar R."/>
            <person name="Lindquist E.A."/>
            <person name="Sun H."/>
            <person name="LaButti K.M."/>
            <person name="Schmutz J."/>
            <person name="Jabbour D."/>
            <person name="Luo H."/>
            <person name="Baker S.E."/>
            <person name="Pisabarro A.G."/>
            <person name="Walton J.D."/>
            <person name="Blanchette R.A."/>
            <person name="Henrissat B."/>
            <person name="Martin F."/>
            <person name="Cullen D."/>
            <person name="Hibbett D.S."/>
            <person name="Grigoriev I.V."/>
        </authorList>
    </citation>
    <scope>NUCLEOTIDE SEQUENCE [LARGE SCALE GENOMIC DNA]</scope>
    <source>
        <strain evidence="11">CBS 339.88</strain>
    </source>
</reference>
<keyword evidence="7" id="KW-0539">Nucleus</keyword>
<name>A0A067T478_GALM3</name>
<dbReference type="GO" id="GO:0000981">
    <property type="term" value="F:DNA-binding transcription factor activity, RNA polymerase II-specific"/>
    <property type="evidence" value="ECO:0007669"/>
    <property type="project" value="InterPro"/>
</dbReference>
<dbReference type="Gene3D" id="4.10.240.10">
    <property type="entry name" value="Zn(2)-C6 fungal-type DNA-binding domain"/>
    <property type="match status" value="1"/>
</dbReference>
<feature type="compositionally biased region" description="Polar residues" evidence="8">
    <location>
        <begin position="1070"/>
        <end position="1085"/>
    </location>
</feature>
<organism evidence="10 11">
    <name type="scientific">Galerina marginata (strain CBS 339.88)</name>
    <dbReference type="NCBI Taxonomy" id="685588"/>
    <lineage>
        <taxon>Eukaryota</taxon>
        <taxon>Fungi</taxon>
        <taxon>Dikarya</taxon>
        <taxon>Basidiomycota</taxon>
        <taxon>Agaricomycotina</taxon>
        <taxon>Agaricomycetes</taxon>
        <taxon>Agaricomycetidae</taxon>
        <taxon>Agaricales</taxon>
        <taxon>Agaricineae</taxon>
        <taxon>Strophariaceae</taxon>
        <taxon>Galerina</taxon>
    </lineage>
</organism>
<evidence type="ECO:0000256" key="1">
    <source>
        <dbReference type="ARBA" id="ARBA00004123"/>
    </source>
</evidence>
<feature type="region of interest" description="Disordered" evidence="8">
    <location>
        <begin position="23"/>
        <end position="45"/>
    </location>
</feature>
<comment type="subcellular location">
    <subcellularLocation>
        <location evidence="1">Nucleus</location>
    </subcellularLocation>
</comment>
<feature type="compositionally biased region" description="Polar residues" evidence="8">
    <location>
        <begin position="323"/>
        <end position="348"/>
    </location>
</feature>
<dbReference type="PANTHER" id="PTHR31313:SF78">
    <property type="entry name" value="TRANSCRIPTION FACTOR DOMAIN-CONTAINING PROTEIN"/>
    <property type="match status" value="1"/>
</dbReference>
<feature type="region of interest" description="Disordered" evidence="8">
    <location>
        <begin position="1109"/>
        <end position="1130"/>
    </location>
</feature>
<dbReference type="GO" id="GO:0005634">
    <property type="term" value="C:nucleus"/>
    <property type="evidence" value="ECO:0007669"/>
    <property type="project" value="UniProtKB-SubCell"/>
</dbReference>
<evidence type="ECO:0000313" key="10">
    <source>
        <dbReference type="EMBL" id="KDR77152.1"/>
    </source>
</evidence>
<feature type="compositionally biased region" description="Polar residues" evidence="8">
    <location>
        <begin position="148"/>
        <end position="157"/>
    </location>
</feature>
<dbReference type="InterPro" id="IPR001138">
    <property type="entry name" value="Zn2Cys6_DnaBD"/>
</dbReference>
<feature type="region of interest" description="Disordered" evidence="8">
    <location>
        <begin position="550"/>
        <end position="575"/>
    </location>
</feature>
<evidence type="ECO:0000256" key="5">
    <source>
        <dbReference type="ARBA" id="ARBA00023125"/>
    </source>
</evidence>
<dbReference type="Proteomes" id="UP000027222">
    <property type="component" value="Unassembled WGS sequence"/>
</dbReference>
<feature type="compositionally biased region" description="Basic and acidic residues" evidence="8">
    <location>
        <begin position="976"/>
        <end position="992"/>
    </location>
</feature>
<dbReference type="SMART" id="SM00906">
    <property type="entry name" value="Fungal_trans"/>
    <property type="match status" value="1"/>
</dbReference>
<feature type="compositionally biased region" description="Polar residues" evidence="8">
    <location>
        <begin position="377"/>
        <end position="390"/>
    </location>
</feature>
<accession>A0A067T478</accession>
<feature type="region of interest" description="Disordered" evidence="8">
    <location>
        <begin position="972"/>
        <end position="1085"/>
    </location>
</feature>
<dbReference type="PANTHER" id="PTHR31313">
    <property type="entry name" value="TY1 ENHANCER ACTIVATOR"/>
    <property type="match status" value="1"/>
</dbReference>
<proteinExistence type="predicted"/>
<keyword evidence="11" id="KW-1185">Reference proteome</keyword>
<dbReference type="AlphaFoldDB" id="A0A067T478"/>
<dbReference type="EMBL" id="KL142377">
    <property type="protein sequence ID" value="KDR77152.1"/>
    <property type="molecule type" value="Genomic_DNA"/>
</dbReference>
<sequence length="1179" mass="129915">MAMGSVAHSPYFIGYPTNVASHTHQVKTEDSSSPDLSPAGPPIPPHFQFKFHASHGTISHSRNSSDVTSVPQIPLYRFGLSSNNLSSNRHHLSPWPATVPHLPARVNSPSAFLHEKSHFHLGHSLDPQTMSYSDDYDDLADLPADQQGPASSNSAANDRTVRRRSSKACDQCRKSKCKCERTTPSEPCKNCVMLGTSCTFLGPSRKRGPPKGYIDAIEARLHQTEALLGIILAASDSRAQSLLRDIGKDPLAKEIIARVDNSPYGVKGRKREDIALSIGGKIRSGHSSETSLPGQAKESAAIDLTSTHPSNEWQDRVSTMLNSVASQEVPSSSDPHVSNRQVYSPRSQSSDENHSPGGRRQRRRIGDEDYPVHQGGPTYSNSAPGSSVSLHQGPGYTSRGAFGPSSPVRGRLHHMRSRASDLQSGDRRSSSVDDNSITSDSEDGFIGAVGQLSLNEDEQVRYHGKASGLHLLGNKERIDRRNEGGIWRFPKARVWPPLPGGSAVSSVEEESASRLPSAQVQEHLLDLYFSYVQPLFPIIHKQTFMESYKALTHPESPQSPDRDAQTGPDNASPFNRARKRVPTILLLAIFALASRYDENSSPHPSDPAVMWSAGDEYLDQAKVMLDSSYSSSRPSTCQALLLMGYREIGIGAMAQAWTYIGMAIRMAQDLGMHRSADGWERVDLGGRLFNELVLNERKRIWYGCIIMDKYVSTYIGRPLMIFEWDFDTALPNADDPEEFEGWSMEIPGGKKSPSVPGRDISCFNASATLSGILSVIVQSIYAVRPVSSRHAESTMLEGLLDKWYIDLPEHLRYEPSSSKSSPTPLPNVLTLHMQYWTAVLLLHRPFIRSVVQAKQKQPEVSEDAETRALAAKSYELCNAAANHITSIVSLYQEKYLISRCSAFLIYYVFTASIMHDTALTVHPNDPQARVGLSKCMNALRAMSVVWPSAARALDLFGGAKCDISEDSDTISLTHIPTERNKRSAEHTPDHHSSINNSAPQPPMNTFDYLRSIRHGHSHSSHRHSYSHGSHSHSAFAGGDAVFLPPPNSHSTNSNSSSSVSASNPVSNPSYPWQSGDMNPHNFNPPLSTAVLPQLFSTGLVDDGIHAPHTRVHSQTEQHSHPNPRRYPPQYFDYSSYPQVGSSYDIPQSVQIPPQHQSQGSQVFIPDQYSLYNNQSYSNR</sequence>
<protein>
    <recommendedName>
        <fullName evidence="9">Zn(2)-C6 fungal-type domain-containing protein</fullName>
    </recommendedName>
</protein>
<keyword evidence="5" id="KW-0238">DNA-binding</keyword>
<feature type="region of interest" description="Disordered" evidence="8">
    <location>
        <begin position="132"/>
        <end position="165"/>
    </location>
</feature>
<dbReference type="GO" id="GO:0006351">
    <property type="term" value="P:DNA-templated transcription"/>
    <property type="evidence" value="ECO:0007669"/>
    <property type="project" value="InterPro"/>
</dbReference>
<dbReference type="InterPro" id="IPR036864">
    <property type="entry name" value="Zn2-C6_fun-type_DNA-bd_sf"/>
</dbReference>